<feature type="region of interest" description="Disordered" evidence="1">
    <location>
        <begin position="1"/>
        <end position="69"/>
    </location>
</feature>
<gene>
    <name evidence="2" type="ORF">BAVI_17362</name>
</gene>
<organism evidence="2 3">
    <name type="scientific">Neobacillus vireti LMG 21834</name>
    <dbReference type="NCBI Taxonomy" id="1131730"/>
    <lineage>
        <taxon>Bacteria</taxon>
        <taxon>Bacillati</taxon>
        <taxon>Bacillota</taxon>
        <taxon>Bacilli</taxon>
        <taxon>Bacillales</taxon>
        <taxon>Bacillaceae</taxon>
        <taxon>Neobacillus</taxon>
    </lineage>
</organism>
<dbReference type="Proteomes" id="UP000018877">
    <property type="component" value="Unassembled WGS sequence"/>
</dbReference>
<name>A0AB94IK85_9BACI</name>
<proteinExistence type="predicted"/>
<accession>A0AB94IK85</accession>
<protein>
    <submittedName>
        <fullName evidence="2">Uncharacterized protein</fullName>
    </submittedName>
</protein>
<keyword evidence="3" id="KW-1185">Reference proteome</keyword>
<evidence type="ECO:0000313" key="3">
    <source>
        <dbReference type="Proteomes" id="UP000018877"/>
    </source>
</evidence>
<reference evidence="2 3" key="1">
    <citation type="journal article" date="2014" name="Environ. Microbiol.">
        <title>The nitrate-ammonifying and nosZ-carrying bacterium Bacillus vireti is a potent source and sink for nitric and nitrous oxide under high nitrate conditions.</title>
        <authorList>
            <person name="Mania D."/>
            <person name="Heylen K."/>
            <person name="van Spanning R.J."/>
            <person name="Frostegard A."/>
        </authorList>
    </citation>
    <scope>NUCLEOTIDE SEQUENCE [LARGE SCALE GENOMIC DNA]</scope>
    <source>
        <strain evidence="2 3">LMG 21834</strain>
    </source>
</reference>
<dbReference type="AlphaFoldDB" id="A0AB94IK85"/>
<comment type="caution">
    <text evidence="2">The sequence shown here is derived from an EMBL/GenBank/DDBJ whole genome shotgun (WGS) entry which is preliminary data.</text>
</comment>
<evidence type="ECO:0000256" key="1">
    <source>
        <dbReference type="SAM" id="MobiDB-lite"/>
    </source>
</evidence>
<evidence type="ECO:0000313" key="2">
    <source>
        <dbReference type="EMBL" id="ETI67458.1"/>
    </source>
</evidence>
<sequence>MFAGGFWEEDSKRRKVDSKSPKPESKDSKPDSKSSKPESKGSKVDSKSKSPFKKELWEETFNKMGANPG</sequence>
<feature type="compositionally biased region" description="Basic and acidic residues" evidence="1">
    <location>
        <begin position="9"/>
        <end position="61"/>
    </location>
</feature>
<dbReference type="EMBL" id="ALAN01000094">
    <property type="protein sequence ID" value="ETI67458.1"/>
    <property type="molecule type" value="Genomic_DNA"/>
</dbReference>